<evidence type="ECO:0000313" key="1">
    <source>
        <dbReference type="EMBL" id="MDN7023841.1"/>
    </source>
</evidence>
<accession>A0ABT8M7E2</accession>
<gene>
    <name evidence="1" type="ORF">FGU65_02850</name>
</gene>
<organism evidence="1 2">
    <name type="scientific">Methanoculleus frigidifontis</name>
    <dbReference type="NCBI Taxonomy" id="2584085"/>
    <lineage>
        <taxon>Archaea</taxon>
        <taxon>Methanobacteriati</taxon>
        <taxon>Methanobacteriota</taxon>
        <taxon>Stenosarchaea group</taxon>
        <taxon>Methanomicrobia</taxon>
        <taxon>Methanomicrobiales</taxon>
        <taxon>Methanomicrobiaceae</taxon>
        <taxon>Methanoculleus</taxon>
    </lineage>
</organism>
<sequence length="107" mass="12145">MQYYYESNIIIIGKSEYAVSLSEEQKSFLESIIHRGKSAAATIRHAYILLHADKSDNEVADLVRCHPRSVFNVRKAFVTQGLEAALHRKLRDDPPALESLMATERLT</sequence>
<keyword evidence="2" id="KW-1185">Reference proteome</keyword>
<comment type="caution">
    <text evidence="1">The sequence shown here is derived from an EMBL/GenBank/DDBJ whole genome shotgun (WGS) entry which is preliminary data.</text>
</comment>
<dbReference type="Proteomes" id="UP001168338">
    <property type="component" value="Unassembled WGS sequence"/>
</dbReference>
<protein>
    <submittedName>
        <fullName evidence="1">Helix-turn-helix domain-containing protein</fullName>
    </submittedName>
</protein>
<evidence type="ECO:0000313" key="2">
    <source>
        <dbReference type="Proteomes" id="UP001168338"/>
    </source>
</evidence>
<dbReference type="EMBL" id="VCYH01000001">
    <property type="protein sequence ID" value="MDN7023841.1"/>
    <property type="molecule type" value="Genomic_DNA"/>
</dbReference>
<name>A0ABT8M7E2_9EURY</name>
<reference evidence="1" key="1">
    <citation type="submission" date="2019-05" db="EMBL/GenBank/DDBJ databases">
        <title>Methanoculleus sp. FWC-SCC1, a methanogenic archaeon isolated from deep marine cold seep.</title>
        <authorList>
            <person name="Chen Y.-W."/>
            <person name="Chen S.-C."/>
            <person name="Teng N.-H."/>
            <person name="Lai M.-C."/>
        </authorList>
    </citation>
    <scope>NUCLEOTIDE SEQUENCE</scope>
    <source>
        <strain evidence="1">FWC-SCC1</strain>
    </source>
</reference>
<proteinExistence type="predicted"/>